<dbReference type="Pfam" id="PF08699">
    <property type="entry name" value="ArgoL1"/>
    <property type="match status" value="1"/>
</dbReference>
<feature type="compositionally biased region" description="Basic and acidic residues" evidence="1">
    <location>
        <begin position="87"/>
        <end position="111"/>
    </location>
</feature>
<dbReference type="PANTHER" id="PTHR22891">
    <property type="entry name" value="EUKARYOTIC TRANSLATION INITIATION FACTOR 2C"/>
    <property type="match status" value="1"/>
</dbReference>
<dbReference type="SUPFAM" id="SSF101690">
    <property type="entry name" value="PAZ domain"/>
    <property type="match status" value="1"/>
</dbReference>
<organism evidence="3">
    <name type="scientific">Graphocephala atropunctata</name>
    <dbReference type="NCBI Taxonomy" id="36148"/>
    <lineage>
        <taxon>Eukaryota</taxon>
        <taxon>Metazoa</taxon>
        <taxon>Ecdysozoa</taxon>
        <taxon>Arthropoda</taxon>
        <taxon>Hexapoda</taxon>
        <taxon>Insecta</taxon>
        <taxon>Pterygota</taxon>
        <taxon>Neoptera</taxon>
        <taxon>Paraneoptera</taxon>
        <taxon>Hemiptera</taxon>
        <taxon>Auchenorrhyncha</taxon>
        <taxon>Membracoidea</taxon>
        <taxon>Cicadellidae</taxon>
        <taxon>Cicadellinae</taxon>
        <taxon>Cicadellini</taxon>
        <taxon>Graphocephala</taxon>
    </lineage>
</organism>
<reference evidence="3" key="1">
    <citation type="submission" date="2015-11" db="EMBL/GenBank/DDBJ databases">
        <title>De novo transcriptome assembly of four potential Pierce s Disease insect vectors from Arizona vineyards.</title>
        <authorList>
            <person name="Tassone E.E."/>
        </authorList>
    </citation>
    <scope>NUCLEOTIDE SEQUENCE</scope>
</reference>
<feature type="compositionally biased region" description="Basic and acidic residues" evidence="1">
    <location>
        <begin position="23"/>
        <end position="47"/>
    </location>
</feature>
<dbReference type="SMART" id="SM01163">
    <property type="entry name" value="DUF1785"/>
    <property type="match status" value="1"/>
</dbReference>
<protein>
    <recommendedName>
        <fullName evidence="2">Argonaute linker 1 domain-containing protein</fullName>
    </recommendedName>
</protein>
<dbReference type="AlphaFoldDB" id="A0A1B6LCK5"/>
<gene>
    <name evidence="3" type="ORF">g.44606</name>
</gene>
<proteinExistence type="predicted"/>
<feature type="compositionally biased region" description="Low complexity" evidence="1">
    <location>
        <begin position="200"/>
        <end position="216"/>
    </location>
</feature>
<feature type="compositionally biased region" description="Polar residues" evidence="1">
    <location>
        <begin position="116"/>
        <end position="140"/>
    </location>
</feature>
<dbReference type="InterPro" id="IPR032474">
    <property type="entry name" value="Argonaute_N"/>
</dbReference>
<evidence type="ECO:0000259" key="2">
    <source>
        <dbReference type="SMART" id="SM01163"/>
    </source>
</evidence>
<feature type="domain" description="Argonaute linker 1" evidence="2">
    <location>
        <begin position="452"/>
        <end position="501"/>
    </location>
</feature>
<feature type="compositionally biased region" description="Polar residues" evidence="1">
    <location>
        <begin position="52"/>
        <end position="76"/>
    </location>
</feature>
<feature type="non-terminal residue" evidence="3">
    <location>
        <position position="1"/>
    </location>
</feature>
<feature type="compositionally biased region" description="Basic and acidic residues" evidence="1">
    <location>
        <begin position="151"/>
        <end position="175"/>
    </location>
</feature>
<dbReference type="EMBL" id="GEBQ01018556">
    <property type="protein sequence ID" value="JAT21421.1"/>
    <property type="molecule type" value="Transcribed_RNA"/>
</dbReference>
<dbReference type="InterPro" id="IPR036085">
    <property type="entry name" value="PAZ_dom_sf"/>
</dbReference>
<dbReference type="InterPro" id="IPR014811">
    <property type="entry name" value="ArgoL1"/>
</dbReference>
<dbReference type="Pfam" id="PF16486">
    <property type="entry name" value="ArgoN"/>
    <property type="match status" value="1"/>
</dbReference>
<name>A0A1B6LCK5_9HEMI</name>
<feature type="non-terminal residue" evidence="3">
    <location>
        <position position="501"/>
    </location>
</feature>
<evidence type="ECO:0000256" key="1">
    <source>
        <dbReference type="SAM" id="MobiDB-lite"/>
    </source>
</evidence>
<feature type="compositionally biased region" description="Polar residues" evidence="1">
    <location>
        <begin position="248"/>
        <end position="270"/>
    </location>
</feature>
<feature type="compositionally biased region" description="Polar residues" evidence="1">
    <location>
        <begin position="180"/>
        <end position="199"/>
    </location>
</feature>
<evidence type="ECO:0000313" key="3">
    <source>
        <dbReference type="EMBL" id="JAT21421.1"/>
    </source>
</evidence>
<sequence length="501" mass="54078">SQGQGQGHQSQTAMDEASAYSADRGRGRGERGGRGDYRGRGRGDRGRGGQGAPQQPTGQDYSSSGPAQAQFMQTLQAMDEASAYSADRGRGRGERGGRGDYRGRGRGDRGRGGQGAPQQPTGQDYSSSGPAPGQFMQTPQAMDEASAYSADRGRGRGERGGRGDYRGRGRGDRGRGGQGAPQQPGQDYSSSGPAQAQFMQTPQAAVTPSPPSSVSSDGGGRGRGDGGRGRGRGQGGPHEMQIPPPHSQRPSEQPQKPAGQEQQATGQVTSAMAKLQVSGSGNGKNGSGNGKKQVGLWRIPERKKMWDEKNRVGVKGRPIEIEVNHLLLTLKKTTPACHYDCDFKPDKPVKLFRAAIREMQRLHFKNRHPGFDGRKNLYSSGELPFGTEVRDTVSVKDEERDKPKEFDVTIKLVSYVDLSQISNYLNTGVGFPQDAIQALDIALRNPACMRFTPVGRSFFTPPKNQIYPLGNGLELWYGFYQSAILGWRPFLNVDVAHKGFP</sequence>
<feature type="region of interest" description="Disordered" evidence="1">
    <location>
        <begin position="1"/>
        <end position="272"/>
    </location>
</feature>
<accession>A0A1B6LCK5</accession>